<gene>
    <name evidence="8 14" type="primary">dnaA</name>
    <name evidence="14" type="ORF">IAA60_03630</name>
</gene>
<name>A0A9D1H348_9FIRM</name>
<evidence type="ECO:0000259" key="13">
    <source>
        <dbReference type="SMART" id="SM00760"/>
    </source>
</evidence>
<dbReference type="EMBL" id="DVLU01000030">
    <property type="protein sequence ID" value="HIT84981.1"/>
    <property type="molecule type" value="Genomic_DNA"/>
</dbReference>
<evidence type="ECO:0000313" key="15">
    <source>
        <dbReference type="Proteomes" id="UP000824165"/>
    </source>
</evidence>
<feature type="binding site" evidence="8">
    <location>
        <position position="150"/>
    </location>
    <ligand>
        <name>ATP</name>
        <dbReference type="ChEBI" id="CHEBI:30616"/>
    </ligand>
</feature>
<evidence type="ECO:0000256" key="8">
    <source>
        <dbReference type="HAMAP-Rule" id="MF_00377"/>
    </source>
</evidence>
<dbReference type="CDD" id="cd06571">
    <property type="entry name" value="Bac_DnaA_C"/>
    <property type="match status" value="1"/>
</dbReference>
<comment type="caution">
    <text evidence="8">Lacks conserved residue(s) required for the propagation of feature annotation.</text>
</comment>
<evidence type="ECO:0000259" key="12">
    <source>
        <dbReference type="SMART" id="SM00382"/>
    </source>
</evidence>
<dbReference type="PANTHER" id="PTHR30050">
    <property type="entry name" value="CHROMOSOMAL REPLICATION INITIATOR PROTEIN DNAA"/>
    <property type="match status" value="1"/>
</dbReference>
<dbReference type="GO" id="GO:0006275">
    <property type="term" value="P:regulation of DNA replication"/>
    <property type="evidence" value="ECO:0007669"/>
    <property type="project" value="UniProtKB-UniRule"/>
</dbReference>
<dbReference type="SUPFAM" id="SSF48295">
    <property type="entry name" value="TrpR-like"/>
    <property type="match status" value="1"/>
</dbReference>
<dbReference type="SMART" id="SM00382">
    <property type="entry name" value="AAA"/>
    <property type="match status" value="1"/>
</dbReference>
<keyword evidence="4 8" id="KW-0547">Nucleotide-binding</keyword>
<evidence type="ECO:0000256" key="5">
    <source>
        <dbReference type="ARBA" id="ARBA00022840"/>
    </source>
</evidence>
<dbReference type="Gene3D" id="3.30.300.180">
    <property type="match status" value="1"/>
</dbReference>
<keyword evidence="7 8" id="KW-0238">DNA-binding</keyword>
<evidence type="ECO:0000256" key="9">
    <source>
        <dbReference type="NCBIfam" id="TIGR00362"/>
    </source>
</evidence>
<evidence type="ECO:0000256" key="10">
    <source>
        <dbReference type="RuleBase" id="RU000577"/>
    </source>
</evidence>
<feature type="binding site" evidence="8">
    <location>
        <position position="151"/>
    </location>
    <ligand>
        <name>ATP</name>
        <dbReference type="ChEBI" id="CHEBI:30616"/>
    </ligand>
</feature>
<dbReference type="GO" id="GO:0003688">
    <property type="term" value="F:DNA replication origin binding"/>
    <property type="evidence" value="ECO:0007669"/>
    <property type="project" value="UniProtKB-UniRule"/>
</dbReference>
<organism evidence="14 15">
    <name type="scientific">Candidatus Ornithomonoglobus intestinigallinarum</name>
    <dbReference type="NCBI Taxonomy" id="2840894"/>
    <lineage>
        <taxon>Bacteria</taxon>
        <taxon>Bacillati</taxon>
        <taxon>Bacillota</taxon>
        <taxon>Clostridia</taxon>
        <taxon>Candidatus Ornithomonoglobus</taxon>
    </lineage>
</organism>
<comment type="caution">
    <text evidence="14">The sequence shown here is derived from an EMBL/GenBank/DDBJ whole genome shotgun (WGS) entry which is preliminary data.</text>
</comment>
<feature type="binding site" evidence="8">
    <location>
        <position position="148"/>
    </location>
    <ligand>
        <name>ATP</name>
        <dbReference type="ChEBI" id="CHEBI:30616"/>
    </ligand>
</feature>
<dbReference type="NCBIfam" id="TIGR00362">
    <property type="entry name" value="DnaA"/>
    <property type="match status" value="1"/>
</dbReference>
<comment type="subcellular location">
    <subcellularLocation>
        <location evidence="8">Cytoplasm</location>
    </subcellularLocation>
</comment>
<dbReference type="InterPro" id="IPR013317">
    <property type="entry name" value="DnaA_dom"/>
</dbReference>
<evidence type="ECO:0000256" key="3">
    <source>
        <dbReference type="ARBA" id="ARBA00022705"/>
    </source>
</evidence>
<dbReference type="Pfam" id="PF08299">
    <property type="entry name" value="Bac_DnaA_C"/>
    <property type="match status" value="1"/>
</dbReference>
<dbReference type="InterPro" id="IPR003593">
    <property type="entry name" value="AAA+_ATPase"/>
</dbReference>
<evidence type="ECO:0000313" key="14">
    <source>
        <dbReference type="EMBL" id="HIT84981.1"/>
    </source>
</evidence>
<dbReference type="Proteomes" id="UP000824165">
    <property type="component" value="Unassembled WGS sequence"/>
</dbReference>
<dbReference type="FunFam" id="3.40.50.300:FF:000668">
    <property type="entry name" value="Chromosomal replication initiator protein DnaA"/>
    <property type="match status" value="1"/>
</dbReference>
<dbReference type="HAMAP" id="MF_00377">
    <property type="entry name" value="DnaA_bact"/>
    <property type="match status" value="1"/>
</dbReference>
<evidence type="ECO:0000256" key="7">
    <source>
        <dbReference type="ARBA" id="ARBA00023125"/>
    </source>
</evidence>
<reference evidence="14" key="2">
    <citation type="journal article" date="2021" name="PeerJ">
        <title>Extensive microbial diversity within the chicken gut microbiome revealed by metagenomics and culture.</title>
        <authorList>
            <person name="Gilroy R."/>
            <person name="Ravi A."/>
            <person name="Getino M."/>
            <person name="Pursley I."/>
            <person name="Horton D.L."/>
            <person name="Alikhan N.F."/>
            <person name="Baker D."/>
            <person name="Gharbi K."/>
            <person name="Hall N."/>
            <person name="Watson M."/>
            <person name="Adriaenssens E.M."/>
            <person name="Foster-Nyarko E."/>
            <person name="Jarju S."/>
            <person name="Secka A."/>
            <person name="Antonio M."/>
            <person name="Oren A."/>
            <person name="Chaudhuri R.R."/>
            <person name="La Ragione R."/>
            <person name="Hildebrand F."/>
            <person name="Pallen M.J."/>
        </authorList>
    </citation>
    <scope>NUCLEOTIDE SEQUENCE</scope>
    <source>
        <strain evidence="14">CHK181-108</strain>
    </source>
</reference>
<comment type="function">
    <text evidence="8 10">Plays an essential role in the initiation and regulation of chromosomal replication. ATP-DnaA binds to the origin of replication (oriC) to initiate formation of the DNA replication initiation complex once per cell cycle. Binds the DnaA box (a 9 base pair repeat at the origin) and separates the double-stranded (ds)DNA. Forms a right-handed helical filament on oriC DNA; dsDNA binds to the exterior of the filament while single-stranded (ss)DNA is stabiized in the filament's interior. The ATP-DnaA-oriC complex binds and stabilizes one strand of the AT-rich DNA unwinding element (DUE), permitting loading of DNA polymerase. After initiation quickly degrades to an ADP-DnaA complex that is not apt for DNA replication. Binds acidic phospholipids.</text>
</comment>
<dbReference type="Gene3D" id="3.40.50.300">
    <property type="entry name" value="P-loop containing nucleotide triphosphate hydrolases"/>
    <property type="match status" value="1"/>
</dbReference>
<dbReference type="GO" id="GO:0008289">
    <property type="term" value="F:lipid binding"/>
    <property type="evidence" value="ECO:0007669"/>
    <property type="project" value="UniProtKB-KW"/>
</dbReference>
<feature type="domain" description="Chromosomal replication initiator DnaA C-terminal" evidence="13">
    <location>
        <begin position="349"/>
        <end position="418"/>
    </location>
</feature>
<feature type="region of interest" description="Domain IV, binds dsDNA" evidence="8">
    <location>
        <begin position="321"/>
        <end position="443"/>
    </location>
</feature>
<dbReference type="InterPro" id="IPR027417">
    <property type="entry name" value="P-loop_NTPase"/>
</dbReference>
<feature type="binding site" evidence="8">
    <location>
        <position position="152"/>
    </location>
    <ligand>
        <name>ATP</name>
        <dbReference type="ChEBI" id="CHEBI:30616"/>
    </ligand>
</feature>
<sequence>MDKDISALWAQIFDIVKKKADNAIGINVHMQNAVPESMTDTTFTITVPMAINKNMIRYRYKDYIESAIEQVTSKRLALNVYVKSDNPPIPPDPKSRERYGPPDRINPKYTFENFVIGASNEYATAAAISTTEKPGYVYNPLFLYGNSGLGKTHLMHAIGNRIHQNDPSANVIYVTSEVFTNEFISAVREGKGEEFRKKYRSADVFLVDDVQFLENKEATQDEFFHTFNELYALNKQIVLTSDRKPRDLVILDDRLRTRFSQGLTIDITVPNYETRVAILQKKASQHNKKIDIDVLGYIAERIKSNVRELEGILIKMISISEISHKPIDNELADYVLKSYLPKTGIVKITSDMIMEKVSTFYSITVQDLTGKVRTSNVALPRQVAMYLCHKLTDMNFTVIGKAFGNKDRTTVMHNVRKIESDLETNESLKSDIDNIIHDLQTQL</sequence>
<evidence type="ECO:0000256" key="6">
    <source>
        <dbReference type="ARBA" id="ARBA00023121"/>
    </source>
</evidence>
<dbReference type="PRINTS" id="PR00051">
    <property type="entry name" value="DNAA"/>
</dbReference>
<dbReference type="InterPro" id="IPR013159">
    <property type="entry name" value="DnaA_C"/>
</dbReference>
<dbReference type="Pfam" id="PF00308">
    <property type="entry name" value="Bac_DnaA"/>
    <property type="match status" value="1"/>
</dbReference>
<dbReference type="InterPro" id="IPR010921">
    <property type="entry name" value="Trp_repressor/repl_initiator"/>
</dbReference>
<feature type="region of interest" description="Domain I, interacts with DnaA modulators" evidence="8">
    <location>
        <begin position="1"/>
        <end position="86"/>
    </location>
</feature>
<reference evidence="14" key="1">
    <citation type="submission" date="2020-10" db="EMBL/GenBank/DDBJ databases">
        <authorList>
            <person name="Gilroy R."/>
        </authorList>
    </citation>
    <scope>NUCLEOTIDE SEQUENCE</scope>
    <source>
        <strain evidence="14">CHK181-108</strain>
    </source>
</reference>
<dbReference type="GO" id="GO:0005524">
    <property type="term" value="F:ATP binding"/>
    <property type="evidence" value="ECO:0007669"/>
    <property type="project" value="UniProtKB-UniRule"/>
</dbReference>
<proteinExistence type="inferred from homology"/>
<dbReference type="Gene3D" id="1.10.1750.10">
    <property type="match status" value="1"/>
</dbReference>
<dbReference type="GO" id="GO:0005737">
    <property type="term" value="C:cytoplasm"/>
    <property type="evidence" value="ECO:0007669"/>
    <property type="project" value="UniProtKB-SubCell"/>
</dbReference>
<dbReference type="PANTHER" id="PTHR30050:SF2">
    <property type="entry name" value="CHROMOSOMAL REPLICATION INITIATOR PROTEIN DNAA"/>
    <property type="match status" value="1"/>
</dbReference>
<keyword evidence="6 8" id="KW-0446">Lipid-binding</keyword>
<dbReference type="InterPro" id="IPR038454">
    <property type="entry name" value="DnaA_N_sf"/>
</dbReference>
<comment type="similarity">
    <text evidence="1 8 11">Belongs to the DnaA family.</text>
</comment>
<comment type="subunit">
    <text evidence="8">Oligomerizes as a right-handed, spiral filament on DNA at oriC.</text>
</comment>
<evidence type="ECO:0000256" key="1">
    <source>
        <dbReference type="ARBA" id="ARBA00006583"/>
    </source>
</evidence>
<keyword evidence="5 8" id="KW-0067">ATP-binding</keyword>
<dbReference type="InterPro" id="IPR020591">
    <property type="entry name" value="Chromosome_initiator_DnaA-like"/>
</dbReference>
<keyword evidence="3 8" id="KW-0235">DNA replication</keyword>
<protein>
    <recommendedName>
        <fullName evidence="8 9">Chromosomal replication initiator protein DnaA</fullName>
    </recommendedName>
</protein>
<feature type="domain" description="AAA+ ATPase" evidence="12">
    <location>
        <begin position="137"/>
        <end position="266"/>
    </location>
</feature>
<accession>A0A9D1H348</accession>
<dbReference type="AlphaFoldDB" id="A0A9D1H348"/>
<dbReference type="GO" id="GO:0006270">
    <property type="term" value="P:DNA replication initiation"/>
    <property type="evidence" value="ECO:0007669"/>
    <property type="project" value="UniProtKB-UniRule"/>
</dbReference>
<dbReference type="Gene3D" id="1.10.8.60">
    <property type="match status" value="1"/>
</dbReference>
<dbReference type="SUPFAM" id="SSF52540">
    <property type="entry name" value="P-loop containing nucleoside triphosphate hydrolases"/>
    <property type="match status" value="1"/>
</dbReference>
<keyword evidence="2 8" id="KW-0963">Cytoplasm</keyword>
<evidence type="ECO:0000256" key="4">
    <source>
        <dbReference type="ARBA" id="ARBA00022741"/>
    </source>
</evidence>
<evidence type="ECO:0000256" key="11">
    <source>
        <dbReference type="RuleBase" id="RU004227"/>
    </source>
</evidence>
<dbReference type="SMART" id="SM00760">
    <property type="entry name" value="Bac_DnaA_C"/>
    <property type="match status" value="1"/>
</dbReference>
<dbReference type="CDD" id="cd00009">
    <property type="entry name" value="AAA"/>
    <property type="match status" value="1"/>
</dbReference>
<evidence type="ECO:0000256" key="2">
    <source>
        <dbReference type="ARBA" id="ARBA00022490"/>
    </source>
</evidence>
<feature type="region of interest" description="Domain III, AAA+ region" evidence="8">
    <location>
        <begin position="104"/>
        <end position="320"/>
    </location>
</feature>
<dbReference type="InterPro" id="IPR001957">
    <property type="entry name" value="Chromosome_initiator_DnaA"/>
</dbReference>
<dbReference type="GO" id="GO:0005886">
    <property type="term" value="C:plasma membrane"/>
    <property type="evidence" value="ECO:0007669"/>
    <property type="project" value="TreeGrafter"/>
</dbReference>
<comment type="domain">
    <text evidence="8">Domain I is involved in oligomerization and binding regulators, domain II is flexibile and of varying length in different bacteria, domain III forms the AAA+ region, while domain IV binds dsDNA.</text>
</comment>